<proteinExistence type="predicted"/>
<keyword evidence="1" id="KW-0472">Membrane</keyword>
<name>A0A1W1D0N7_9ZZZZ</name>
<dbReference type="AlphaFoldDB" id="A0A1W1D0N7"/>
<evidence type="ECO:0000259" key="2">
    <source>
        <dbReference type="Pfam" id="PF14340"/>
    </source>
</evidence>
<protein>
    <recommendedName>
        <fullName evidence="2">DUF4395 domain-containing protein</fullName>
    </recommendedName>
</protein>
<feature type="transmembrane region" description="Helical" evidence="1">
    <location>
        <begin position="20"/>
        <end position="45"/>
    </location>
</feature>
<evidence type="ECO:0000256" key="1">
    <source>
        <dbReference type="SAM" id="Phobius"/>
    </source>
</evidence>
<feature type="transmembrane region" description="Helical" evidence="1">
    <location>
        <begin position="85"/>
        <end position="108"/>
    </location>
</feature>
<dbReference type="Pfam" id="PF14340">
    <property type="entry name" value="DUF4395"/>
    <property type="match status" value="1"/>
</dbReference>
<organism evidence="3">
    <name type="scientific">hydrothermal vent metagenome</name>
    <dbReference type="NCBI Taxonomy" id="652676"/>
    <lineage>
        <taxon>unclassified sequences</taxon>
        <taxon>metagenomes</taxon>
        <taxon>ecological metagenomes</taxon>
    </lineage>
</organism>
<dbReference type="EMBL" id="FPHM01000291">
    <property type="protein sequence ID" value="SFV71676.1"/>
    <property type="molecule type" value="Genomic_DNA"/>
</dbReference>
<feature type="domain" description="DUF4395" evidence="2">
    <location>
        <begin position="12"/>
        <end position="138"/>
    </location>
</feature>
<evidence type="ECO:0000313" key="3">
    <source>
        <dbReference type="EMBL" id="SFV71676.1"/>
    </source>
</evidence>
<reference evidence="3" key="1">
    <citation type="submission" date="2016-10" db="EMBL/GenBank/DDBJ databases">
        <authorList>
            <person name="de Groot N.N."/>
        </authorList>
    </citation>
    <scope>NUCLEOTIDE SEQUENCE</scope>
</reference>
<feature type="transmembrane region" description="Helical" evidence="1">
    <location>
        <begin position="114"/>
        <end position="136"/>
    </location>
</feature>
<accession>A0A1W1D0N7</accession>
<keyword evidence="1" id="KW-1133">Transmembrane helix</keyword>
<dbReference type="InterPro" id="IPR025508">
    <property type="entry name" value="DUF4395"/>
</dbReference>
<keyword evidence="1" id="KW-0812">Transmembrane</keyword>
<sequence>MPQACPISFYRIDTNSVRLIALQVTLLSLAFLLTHEIIFALILLFDFSIRTLRLAQFSPLHKISTFILQTFKVTAKLSDEAPKRFALYLGFMASFLLLFSSLGGFILFSTSITIILLVCALLETLFDYCIGCKIYYAIQLLKGLFNHGRNI</sequence>
<gene>
    <name evidence="3" type="ORF">MNB_SV-13-2118</name>
</gene>